<dbReference type="Proteomes" id="UP001157355">
    <property type="component" value="Unassembled WGS sequence"/>
</dbReference>
<gene>
    <name evidence="2" type="ORF">GCM10010873_27710</name>
</gene>
<evidence type="ECO:0008006" key="4">
    <source>
        <dbReference type="Google" id="ProtNLM"/>
    </source>
</evidence>
<evidence type="ECO:0000313" key="3">
    <source>
        <dbReference type="Proteomes" id="UP001157355"/>
    </source>
</evidence>
<dbReference type="EMBL" id="BSPP01000010">
    <property type="protein sequence ID" value="GLS87797.1"/>
    <property type="molecule type" value="Genomic_DNA"/>
</dbReference>
<comment type="caution">
    <text evidence="2">The sequence shown here is derived from an EMBL/GenBank/DDBJ whole genome shotgun (WGS) entry which is preliminary data.</text>
</comment>
<protein>
    <recommendedName>
        <fullName evidence="4">C-type lysozyme inhibitor domain-containing protein</fullName>
    </recommendedName>
</protein>
<accession>A0AA37X126</accession>
<evidence type="ECO:0000256" key="1">
    <source>
        <dbReference type="SAM" id="SignalP"/>
    </source>
</evidence>
<evidence type="ECO:0000313" key="2">
    <source>
        <dbReference type="EMBL" id="GLS87797.1"/>
    </source>
</evidence>
<sequence length="119" mass="12990">MRMILTLIAALLPAPAMAAELWCMPDTLCNAKGKCHATTDEESSIRLHNLAAKKTTMRSHAETIPMKRQKAGSALEWRGTNESGGREYVIWSKTSNAFTYTVSATDGAVWKSSGVCEVQ</sequence>
<proteinExistence type="predicted"/>
<dbReference type="AlphaFoldDB" id="A0AA37X126"/>
<feature type="signal peptide" evidence="1">
    <location>
        <begin position="1"/>
        <end position="18"/>
    </location>
</feature>
<keyword evidence="1" id="KW-0732">Signal</keyword>
<name>A0AA37X126_9RHOB</name>
<organism evidence="2 3">
    <name type="scientific">Cypionkella aquatica</name>
    <dbReference type="NCBI Taxonomy" id="1756042"/>
    <lineage>
        <taxon>Bacteria</taxon>
        <taxon>Pseudomonadati</taxon>
        <taxon>Pseudomonadota</taxon>
        <taxon>Alphaproteobacteria</taxon>
        <taxon>Rhodobacterales</taxon>
        <taxon>Paracoccaceae</taxon>
        <taxon>Cypionkella</taxon>
    </lineage>
</organism>
<feature type="chain" id="PRO_5041428482" description="C-type lysozyme inhibitor domain-containing protein" evidence="1">
    <location>
        <begin position="19"/>
        <end position="119"/>
    </location>
</feature>
<keyword evidence="3" id="KW-1185">Reference proteome</keyword>
<reference evidence="2 3" key="1">
    <citation type="journal article" date="2014" name="Int. J. Syst. Evol. Microbiol.">
        <title>Complete genome sequence of Corynebacterium casei LMG S-19264T (=DSM 44701T), isolated from a smear-ripened cheese.</title>
        <authorList>
            <consortium name="US DOE Joint Genome Institute (JGI-PGF)"/>
            <person name="Walter F."/>
            <person name="Albersmeier A."/>
            <person name="Kalinowski J."/>
            <person name="Ruckert C."/>
        </authorList>
    </citation>
    <scope>NUCLEOTIDE SEQUENCE [LARGE SCALE GENOMIC DNA]</scope>
    <source>
        <strain evidence="2 3">NBRC 111766</strain>
    </source>
</reference>